<feature type="region of interest" description="Disordered" evidence="2">
    <location>
        <begin position="53"/>
        <end position="87"/>
    </location>
</feature>
<keyword evidence="1" id="KW-0862">Zinc</keyword>
<feature type="domain" description="C2H2-type" evidence="3">
    <location>
        <begin position="31"/>
        <end position="61"/>
    </location>
</feature>
<organism evidence="4 5">
    <name type="scientific">Melanomma pulvis-pyrius CBS 109.77</name>
    <dbReference type="NCBI Taxonomy" id="1314802"/>
    <lineage>
        <taxon>Eukaryota</taxon>
        <taxon>Fungi</taxon>
        <taxon>Dikarya</taxon>
        <taxon>Ascomycota</taxon>
        <taxon>Pezizomycotina</taxon>
        <taxon>Dothideomycetes</taxon>
        <taxon>Pleosporomycetidae</taxon>
        <taxon>Pleosporales</taxon>
        <taxon>Melanommataceae</taxon>
        <taxon>Melanomma</taxon>
    </lineage>
</organism>
<dbReference type="PROSITE" id="PS50157">
    <property type="entry name" value="ZINC_FINGER_C2H2_2"/>
    <property type="match status" value="1"/>
</dbReference>
<keyword evidence="1" id="KW-0863">Zinc-finger</keyword>
<gene>
    <name evidence="4" type="ORF">K505DRAFT_35030</name>
</gene>
<name>A0A6A6XC44_9PLEO</name>
<protein>
    <recommendedName>
        <fullName evidence="3">C2H2-type domain-containing protein</fullName>
    </recommendedName>
</protein>
<dbReference type="InterPro" id="IPR013087">
    <property type="entry name" value="Znf_C2H2_type"/>
</dbReference>
<evidence type="ECO:0000313" key="4">
    <source>
        <dbReference type="EMBL" id="KAF2793861.1"/>
    </source>
</evidence>
<keyword evidence="1" id="KW-0479">Metal-binding</keyword>
<sequence length="294" mass="32110">MKQFPDRTSWQRHFFVCIPKYIKSIDSKDSIPCPHLLCPAVLHSESDLWHHLGDIHSTDKPDAGKKRQRQREEGDNQEAETSGAVITKRRRLPGKLEDCESKVPGGRKSAPKDCSKDPLGHTFVKISAMDFDPCPADGVEIVAMSSGSSSRRSTPVGNVQYNYDDCYSTDTSLSSLSDNILEAVPQTGEECRSPWTTPLEAATIDLLGDSEPWNFDAIADAISSSIESQEDWNLFGPETPPSYLTSILMELVDPELRDALPSSTSSLLAIADSVEDAHGSIPATTLGCIESSVI</sequence>
<keyword evidence="5" id="KW-1185">Reference proteome</keyword>
<evidence type="ECO:0000256" key="1">
    <source>
        <dbReference type="PROSITE-ProRule" id="PRU00042"/>
    </source>
</evidence>
<evidence type="ECO:0000256" key="2">
    <source>
        <dbReference type="SAM" id="MobiDB-lite"/>
    </source>
</evidence>
<dbReference type="GO" id="GO:0008270">
    <property type="term" value="F:zinc ion binding"/>
    <property type="evidence" value="ECO:0007669"/>
    <property type="project" value="UniProtKB-KW"/>
</dbReference>
<dbReference type="Proteomes" id="UP000799757">
    <property type="component" value="Unassembled WGS sequence"/>
</dbReference>
<proteinExistence type="predicted"/>
<feature type="compositionally biased region" description="Basic and acidic residues" evidence="2">
    <location>
        <begin position="53"/>
        <end position="74"/>
    </location>
</feature>
<reference evidence="4" key="1">
    <citation type="journal article" date="2020" name="Stud. Mycol.">
        <title>101 Dothideomycetes genomes: a test case for predicting lifestyles and emergence of pathogens.</title>
        <authorList>
            <person name="Haridas S."/>
            <person name="Albert R."/>
            <person name="Binder M."/>
            <person name="Bloem J."/>
            <person name="Labutti K."/>
            <person name="Salamov A."/>
            <person name="Andreopoulos B."/>
            <person name="Baker S."/>
            <person name="Barry K."/>
            <person name="Bills G."/>
            <person name="Bluhm B."/>
            <person name="Cannon C."/>
            <person name="Castanera R."/>
            <person name="Culley D."/>
            <person name="Daum C."/>
            <person name="Ezra D."/>
            <person name="Gonzalez J."/>
            <person name="Henrissat B."/>
            <person name="Kuo A."/>
            <person name="Liang C."/>
            <person name="Lipzen A."/>
            <person name="Lutzoni F."/>
            <person name="Magnuson J."/>
            <person name="Mondo S."/>
            <person name="Nolan M."/>
            <person name="Ohm R."/>
            <person name="Pangilinan J."/>
            <person name="Park H.-J."/>
            <person name="Ramirez L."/>
            <person name="Alfaro M."/>
            <person name="Sun H."/>
            <person name="Tritt A."/>
            <person name="Yoshinaga Y."/>
            <person name="Zwiers L.-H."/>
            <person name="Turgeon B."/>
            <person name="Goodwin S."/>
            <person name="Spatafora J."/>
            <person name="Crous P."/>
            <person name="Grigoriev I."/>
        </authorList>
    </citation>
    <scope>NUCLEOTIDE SEQUENCE</scope>
    <source>
        <strain evidence="4">CBS 109.77</strain>
    </source>
</reference>
<dbReference type="EMBL" id="MU001912">
    <property type="protein sequence ID" value="KAF2793861.1"/>
    <property type="molecule type" value="Genomic_DNA"/>
</dbReference>
<dbReference type="PROSITE" id="PS00028">
    <property type="entry name" value="ZINC_FINGER_C2H2_1"/>
    <property type="match status" value="1"/>
</dbReference>
<dbReference type="OrthoDB" id="3865154at2759"/>
<evidence type="ECO:0000259" key="3">
    <source>
        <dbReference type="PROSITE" id="PS50157"/>
    </source>
</evidence>
<evidence type="ECO:0000313" key="5">
    <source>
        <dbReference type="Proteomes" id="UP000799757"/>
    </source>
</evidence>
<dbReference type="AlphaFoldDB" id="A0A6A6XC44"/>
<accession>A0A6A6XC44</accession>